<proteinExistence type="predicted"/>
<keyword evidence="2" id="KW-1185">Reference proteome</keyword>
<evidence type="ECO:0000313" key="2">
    <source>
        <dbReference type="Proteomes" id="UP000232883"/>
    </source>
</evidence>
<dbReference type="AlphaFoldDB" id="A0A2K8ZAX1"/>
<organism evidence="1 2">
    <name type="scientific">Spirosoma pollinicola</name>
    <dbReference type="NCBI Taxonomy" id="2057025"/>
    <lineage>
        <taxon>Bacteria</taxon>
        <taxon>Pseudomonadati</taxon>
        <taxon>Bacteroidota</taxon>
        <taxon>Cytophagia</taxon>
        <taxon>Cytophagales</taxon>
        <taxon>Cytophagaceae</taxon>
        <taxon>Spirosoma</taxon>
    </lineage>
</organism>
<dbReference type="Proteomes" id="UP000232883">
    <property type="component" value="Chromosome"/>
</dbReference>
<name>A0A2K8ZAX1_9BACT</name>
<evidence type="ECO:0000313" key="1">
    <source>
        <dbReference type="EMBL" id="AUD07022.1"/>
    </source>
</evidence>
<dbReference type="KEGG" id="spir:CWM47_37495"/>
<gene>
    <name evidence="1" type="ORF">CWM47_37495</name>
</gene>
<sequence length="135" mass="14602">MGAIPQPNTPDFKSGLSGTESMAFHKLASKNSALLALVSGLDLVEVASTTIKPEPLPPLVERIPTESMNPKLEAIAQRSFARARSYTESEAIERLASVTDVTPDRARNGLAMMYAQGILSLTLSNEYYLTESTPF</sequence>
<reference evidence="1 2" key="1">
    <citation type="submission" date="2017-11" db="EMBL/GenBank/DDBJ databases">
        <title>Taxonomic description and genome sequences of Spirosoma HA7 sp. nov., isolated from pollen microhabitat of Corylus avellana.</title>
        <authorList>
            <person name="Ambika Manirajan B."/>
            <person name="Suarez C."/>
            <person name="Ratering S."/>
            <person name="Geissler-Plaum R."/>
            <person name="Cardinale M."/>
            <person name="Sylvia S."/>
        </authorList>
    </citation>
    <scope>NUCLEOTIDE SEQUENCE [LARGE SCALE GENOMIC DNA]</scope>
    <source>
        <strain evidence="1 2">HA7</strain>
    </source>
</reference>
<protein>
    <submittedName>
        <fullName evidence="1">Uncharacterized protein</fullName>
    </submittedName>
</protein>
<accession>A0A2K8ZAX1</accession>
<dbReference type="EMBL" id="CP025096">
    <property type="protein sequence ID" value="AUD07022.1"/>
    <property type="molecule type" value="Genomic_DNA"/>
</dbReference>